<feature type="region of interest" description="Disordered" evidence="1">
    <location>
        <begin position="1"/>
        <end position="29"/>
    </location>
</feature>
<organism evidence="3 4">
    <name type="scientific">Dimorphilus gyrociliatus</name>
    <dbReference type="NCBI Taxonomy" id="2664684"/>
    <lineage>
        <taxon>Eukaryota</taxon>
        <taxon>Metazoa</taxon>
        <taxon>Spiralia</taxon>
        <taxon>Lophotrochozoa</taxon>
        <taxon>Annelida</taxon>
        <taxon>Polychaeta</taxon>
        <taxon>Polychaeta incertae sedis</taxon>
        <taxon>Dinophilidae</taxon>
        <taxon>Dimorphilus</taxon>
    </lineage>
</organism>
<dbReference type="Proteomes" id="UP000549394">
    <property type="component" value="Unassembled WGS sequence"/>
</dbReference>
<accession>A0A7I8VKZ8</accession>
<keyword evidence="2" id="KW-1133">Transmembrane helix</keyword>
<feature type="compositionally biased region" description="Basic and acidic residues" evidence="1">
    <location>
        <begin position="17"/>
        <end position="26"/>
    </location>
</feature>
<evidence type="ECO:0000256" key="1">
    <source>
        <dbReference type="SAM" id="MobiDB-lite"/>
    </source>
</evidence>
<dbReference type="EMBL" id="CAJFCJ010000007">
    <property type="protein sequence ID" value="CAD5116929.1"/>
    <property type="molecule type" value="Genomic_DNA"/>
</dbReference>
<keyword evidence="4" id="KW-1185">Reference proteome</keyword>
<feature type="transmembrane region" description="Helical" evidence="2">
    <location>
        <begin position="108"/>
        <end position="128"/>
    </location>
</feature>
<name>A0A7I8VKZ8_9ANNE</name>
<feature type="transmembrane region" description="Helical" evidence="2">
    <location>
        <begin position="321"/>
        <end position="342"/>
    </location>
</feature>
<comment type="caution">
    <text evidence="3">The sequence shown here is derived from an EMBL/GenBank/DDBJ whole genome shotgun (WGS) entry which is preliminary data.</text>
</comment>
<feature type="transmembrane region" description="Helical" evidence="2">
    <location>
        <begin position="354"/>
        <end position="373"/>
    </location>
</feature>
<protein>
    <submittedName>
        <fullName evidence="3">DgyrCDS5769</fullName>
    </submittedName>
</protein>
<evidence type="ECO:0000313" key="4">
    <source>
        <dbReference type="Proteomes" id="UP000549394"/>
    </source>
</evidence>
<sequence length="374" mass="42088">MQWSTGEPGKTIIKTMANEKSEKNENPAETDILIQFRQRQYSNQEDGFENISSSQNPVLNNPSRGETDFLNLESSSDTNRDLDNPTAVAVGWQQIYARDTIIAKVINIIHPVVVLIVILVGYVIQYSACFQRSGISHENINGTCKNYIISEYIIPDIFHLLAYIVSFIMLRSAQSEHLNMLIQKVFLFTTSSDPSGLKKHGKLIRTLTYLFIAGLIWIALSTGVCVIQIVLTYNDIPFSFLSPENKTGRFFLFILLVLSFIALDIIYMAVIINYCLQAFLITEFIDAIMERLRKGTLQMTNALKEANEVTNILRTINEKTALALSLVLLNFLLMGVTSMLVLFGDTKLGHVQKLVAFLNVIVWFSGAVPPFIMV</sequence>
<proteinExistence type="predicted"/>
<evidence type="ECO:0000313" key="3">
    <source>
        <dbReference type="EMBL" id="CAD5116929.1"/>
    </source>
</evidence>
<gene>
    <name evidence="3" type="ORF">DGYR_LOCUS5508</name>
</gene>
<feature type="transmembrane region" description="Helical" evidence="2">
    <location>
        <begin position="250"/>
        <end position="276"/>
    </location>
</feature>
<evidence type="ECO:0000256" key="2">
    <source>
        <dbReference type="SAM" id="Phobius"/>
    </source>
</evidence>
<feature type="transmembrane region" description="Helical" evidence="2">
    <location>
        <begin position="148"/>
        <end position="170"/>
    </location>
</feature>
<dbReference type="PANTHER" id="PTHR38337:SF1">
    <property type="entry name" value="GUSTATORY RECEPTOR"/>
    <property type="match status" value="1"/>
</dbReference>
<feature type="transmembrane region" description="Helical" evidence="2">
    <location>
        <begin position="207"/>
        <end position="230"/>
    </location>
</feature>
<dbReference type="PANTHER" id="PTHR38337">
    <property type="entry name" value="AGAP010540-PA"/>
    <property type="match status" value="1"/>
</dbReference>
<dbReference type="OrthoDB" id="6020333at2759"/>
<reference evidence="3 4" key="1">
    <citation type="submission" date="2020-08" db="EMBL/GenBank/DDBJ databases">
        <authorList>
            <person name="Hejnol A."/>
        </authorList>
    </citation>
    <scope>NUCLEOTIDE SEQUENCE [LARGE SCALE GENOMIC DNA]</scope>
</reference>
<keyword evidence="2" id="KW-0812">Transmembrane</keyword>
<keyword evidence="2" id="KW-0472">Membrane</keyword>
<dbReference type="AlphaFoldDB" id="A0A7I8VKZ8"/>